<organism evidence="2 3">
    <name type="scientific">Planctomyces bekefii</name>
    <dbReference type="NCBI Taxonomy" id="1653850"/>
    <lineage>
        <taxon>Bacteria</taxon>
        <taxon>Pseudomonadati</taxon>
        <taxon>Planctomycetota</taxon>
        <taxon>Planctomycetia</taxon>
        <taxon>Planctomycetales</taxon>
        <taxon>Planctomycetaceae</taxon>
        <taxon>Planctomyces</taxon>
    </lineage>
</organism>
<sequence>MMNGVHFRVAAVSVLPRRMWWRLSLLVLVSPLVSGCGPSALEGEEEAHHEFPPHRPRSYEQLVSDIEQRVTRHQAAGTAPGDDSELQDLAGWIPEFAADSELKRQDFDRAVRLARQLQPELAGGGVLSGDRAERVGKSLQGLRELVLSSRDPNARGEP</sequence>
<gene>
    <name evidence="2" type="ORF">E3A20_16040</name>
</gene>
<reference evidence="2 3" key="2">
    <citation type="submission" date="2019-08" db="EMBL/GenBank/DDBJ databases">
        <authorList>
            <person name="Henke P."/>
        </authorList>
    </citation>
    <scope>NUCLEOTIDE SEQUENCE [LARGE SCALE GENOMIC DNA]</scope>
    <source>
        <strain evidence="2">Phe10_nw2017</strain>
    </source>
</reference>
<dbReference type="Proteomes" id="UP000321083">
    <property type="component" value="Unassembled WGS sequence"/>
</dbReference>
<accession>A0A5C6M4Q2</accession>
<dbReference type="EMBL" id="SRHE01000328">
    <property type="protein sequence ID" value="TWW09267.1"/>
    <property type="molecule type" value="Genomic_DNA"/>
</dbReference>
<keyword evidence="3" id="KW-1185">Reference proteome</keyword>
<evidence type="ECO:0000313" key="3">
    <source>
        <dbReference type="Proteomes" id="UP000321083"/>
    </source>
</evidence>
<protein>
    <submittedName>
        <fullName evidence="2">Uncharacterized protein</fullName>
    </submittedName>
</protein>
<comment type="caution">
    <text evidence="2">The sequence shown here is derived from an EMBL/GenBank/DDBJ whole genome shotgun (WGS) entry which is preliminary data.</text>
</comment>
<evidence type="ECO:0000256" key="1">
    <source>
        <dbReference type="SAM" id="MobiDB-lite"/>
    </source>
</evidence>
<proteinExistence type="predicted"/>
<dbReference type="AlphaFoldDB" id="A0A5C6M4Q2"/>
<reference evidence="2 3" key="1">
    <citation type="submission" date="2019-08" db="EMBL/GenBank/DDBJ databases">
        <title>100 year-old enigma solved: identification of Planctomyces bekefii, the type genus and species of the phylum Planctomycetes.</title>
        <authorList>
            <person name="Svetlana D.N."/>
            <person name="Overmann J."/>
        </authorList>
    </citation>
    <scope>NUCLEOTIDE SEQUENCE [LARGE SCALE GENOMIC DNA]</scope>
    <source>
        <strain evidence="2">Phe10_nw2017</strain>
    </source>
</reference>
<evidence type="ECO:0000313" key="2">
    <source>
        <dbReference type="EMBL" id="TWW09267.1"/>
    </source>
</evidence>
<feature type="region of interest" description="Disordered" evidence="1">
    <location>
        <begin position="139"/>
        <end position="158"/>
    </location>
</feature>
<name>A0A5C6M4Q2_9PLAN</name>